<dbReference type="Proteomes" id="UP000199035">
    <property type="component" value="Unassembled WGS sequence"/>
</dbReference>
<proteinExistence type="predicted"/>
<organism evidence="1 2">
    <name type="scientific">Acinetobacter kyonggiensis</name>
    <dbReference type="NCBI Taxonomy" id="595670"/>
    <lineage>
        <taxon>Bacteria</taxon>
        <taxon>Pseudomonadati</taxon>
        <taxon>Pseudomonadota</taxon>
        <taxon>Gammaproteobacteria</taxon>
        <taxon>Moraxellales</taxon>
        <taxon>Moraxellaceae</taxon>
        <taxon>Acinetobacter</taxon>
    </lineage>
</organism>
<evidence type="ECO:0000313" key="2">
    <source>
        <dbReference type="Proteomes" id="UP000199035"/>
    </source>
</evidence>
<accession>A0A1H3K4T1</accession>
<dbReference type="EMBL" id="FNPK01000011">
    <property type="protein sequence ID" value="SDY47200.1"/>
    <property type="molecule type" value="Genomic_DNA"/>
</dbReference>
<sequence length="364" mass="41901">MDHFLLKYAAKIINNVVNNIMMNKTILCSLIVATTLISGCDYFKNKKSAPVEEKVETSNWSCTDAKNIGQVEAYLKAEYLKQLDKQLRHSNYEADQELLKKITQNVKFKIKNVTTITDDPSTAKNLACSSDLVVQLPKGLQKRAENAYLEAPCEDCEGEERVSTFNLRDYLESGESNLTLGDDQLSGAYSYDITKTDKEGLTISAENQNAVIDGIVFVTVKAVEYESYVKQNSENREYSEKYSQEHAAEVALAQKVMDIRQKELDADKTKGVERLNQIWDQFSVEQKQQLQQDQSDWFEKRDVDCKVIAQKNVYQLADNDKEIYQKKSDYWDDAMRQQNEAMQYSKCFNQKTTERIIYLNNIFN</sequence>
<evidence type="ECO:0000313" key="1">
    <source>
        <dbReference type="EMBL" id="SDY47200.1"/>
    </source>
</evidence>
<dbReference type="STRING" id="595670.SAMN05421643_11156"/>
<reference evidence="2" key="1">
    <citation type="submission" date="2016-10" db="EMBL/GenBank/DDBJ databases">
        <authorList>
            <person name="Varghese N."/>
            <person name="Submissions S."/>
        </authorList>
    </citation>
    <scope>NUCLEOTIDE SEQUENCE [LARGE SCALE GENOMIC DNA]</scope>
    <source>
        <strain evidence="2">ANC 5109</strain>
    </source>
</reference>
<evidence type="ECO:0008006" key="3">
    <source>
        <dbReference type="Google" id="ProtNLM"/>
    </source>
</evidence>
<gene>
    <name evidence="1" type="ORF">SAMN05421643_11156</name>
</gene>
<name>A0A1H3K4T1_9GAMM</name>
<keyword evidence="2" id="KW-1185">Reference proteome</keyword>
<protein>
    <recommendedName>
        <fullName evidence="3">Lysozyme inhibitor LprI N-terminal domain-containing protein</fullName>
    </recommendedName>
</protein>
<dbReference type="AlphaFoldDB" id="A0A1H3K4T1"/>